<reference evidence="1 2" key="1">
    <citation type="submission" date="2018-01" db="EMBL/GenBank/DDBJ databases">
        <title>Genomic Encyclopedia of Type Strains, Phase III (KMG-III): the genomes of soil and plant-associated and newly described type strains.</title>
        <authorList>
            <person name="Whitman W."/>
        </authorList>
    </citation>
    <scope>NUCLEOTIDE SEQUENCE [LARGE SCALE GENOMIC DNA]</scope>
    <source>
        <strain evidence="1 2">HKI456</strain>
    </source>
</reference>
<dbReference type="AlphaFoldDB" id="A0A2P5K8R0"/>
<sequence>MPRSVDQLLMQRIDELHSEFPFARARLLRREGYEIGRQRMRTLMERMGVEALYCKPNTSRRNAKHKV</sequence>
<keyword evidence="2" id="KW-1185">Reference proteome</keyword>
<proteinExistence type="predicted"/>
<name>A0A2P5K8R0_9BURK</name>
<dbReference type="OrthoDB" id="9816028at2"/>
<evidence type="ECO:0000313" key="1">
    <source>
        <dbReference type="EMBL" id="PPB83107.1"/>
    </source>
</evidence>
<dbReference type="EMBL" id="PRDW01000010">
    <property type="protein sequence ID" value="PPB83107.1"/>
    <property type="molecule type" value="Genomic_DNA"/>
</dbReference>
<accession>A0A2P5K8R0</accession>
<comment type="caution">
    <text evidence="1">The sequence shown here is derived from an EMBL/GenBank/DDBJ whole genome shotgun (WGS) entry which is preliminary data.</text>
</comment>
<protein>
    <recommendedName>
        <fullName evidence="3">Helix-turn-helix protein</fullName>
    </recommendedName>
</protein>
<gene>
    <name evidence="1" type="ORF">B0O95_11060</name>
</gene>
<dbReference type="Proteomes" id="UP000243096">
    <property type="component" value="Unassembled WGS sequence"/>
</dbReference>
<organism evidence="1 2">
    <name type="scientific">Mycetohabitans endofungorum</name>
    <dbReference type="NCBI Taxonomy" id="417203"/>
    <lineage>
        <taxon>Bacteria</taxon>
        <taxon>Pseudomonadati</taxon>
        <taxon>Pseudomonadota</taxon>
        <taxon>Betaproteobacteria</taxon>
        <taxon>Burkholderiales</taxon>
        <taxon>Burkholderiaceae</taxon>
        <taxon>Mycetohabitans</taxon>
    </lineage>
</organism>
<evidence type="ECO:0000313" key="2">
    <source>
        <dbReference type="Proteomes" id="UP000243096"/>
    </source>
</evidence>
<evidence type="ECO:0008006" key="3">
    <source>
        <dbReference type="Google" id="ProtNLM"/>
    </source>
</evidence>